<feature type="region of interest" description="Disordered" evidence="1">
    <location>
        <begin position="1"/>
        <end position="52"/>
    </location>
</feature>
<gene>
    <name evidence="2" type="ORF">ACIA8P_21200</name>
</gene>
<accession>A0ABW7Y475</accession>
<reference evidence="2 3" key="1">
    <citation type="submission" date="2024-10" db="EMBL/GenBank/DDBJ databases">
        <title>The Natural Products Discovery Center: Release of the First 8490 Sequenced Strains for Exploring Actinobacteria Biosynthetic Diversity.</title>
        <authorList>
            <person name="Kalkreuter E."/>
            <person name="Kautsar S.A."/>
            <person name="Yang D."/>
            <person name="Bader C.D."/>
            <person name="Teijaro C.N."/>
            <person name="Fluegel L."/>
            <person name="Davis C.M."/>
            <person name="Simpson J.R."/>
            <person name="Lauterbach L."/>
            <person name="Steele A.D."/>
            <person name="Gui C."/>
            <person name="Meng S."/>
            <person name="Li G."/>
            <person name="Viehrig K."/>
            <person name="Ye F."/>
            <person name="Su P."/>
            <person name="Kiefer A.F."/>
            <person name="Nichols A."/>
            <person name="Cepeda A.J."/>
            <person name="Yan W."/>
            <person name="Fan B."/>
            <person name="Jiang Y."/>
            <person name="Adhikari A."/>
            <person name="Zheng C.-J."/>
            <person name="Schuster L."/>
            <person name="Cowan T.M."/>
            <person name="Smanski M.J."/>
            <person name="Chevrette M.G."/>
            <person name="De Carvalho L.P.S."/>
            <person name="Shen B."/>
        </authorList>
    </citation>
    <scope>NUCLEOTIDE SEQUENCE [LARGE SCALE GENOMIC DNA]</scope>
    <source>
        <strain evidence="2 3">NPDC051599</strain>
    </source>
</reference>
<sequence length="52" mass="6181">MDTISKQYEKHEQYEKREQYQRYRTQRYPARKHPLSGTQDGSGYGGGAPWES</sequence>
<name>A0ABW7Y475_STRCE</name>
<feature type="compositionally biased region" description="Basic and acidic residues" evidence="1">
    <location>
        <begin position="7"/>
        <end position="21"/>
    </location>
</feature>
<proteinExistence type="predicted"/>
<evidence type="ECO:0000313" key="2">
    <source>
        <dbReference type="EMBL" id="MFI5677157.1"/>
    </source>
</evidence>
<evidence type="ECO:0000313" key="3">
    <source>
        <dbReference type="Proteomes" id="UP001612415"/>
    </source>
</evidence>
<dbReference type="RefSeq" id="WP_398657817.1">
    <property type="nucleotide sequence ID" value="NZ_JBITDC010000007.1"/>
</dbReference>
<evidence type="ECO:0000256" key="1">
    <source>
        <dbReference type="SAM" id="MobiDB-lite"/>
    </source>
</evidence>
<dbReference type="Proteomes" id="UP001612415">
    <property type="component" value="Unassembled WGS sequence"/>
</dbReference>
<dbReference type="EMBL" id="JBITDC010000007">
    <property type="protein sequence ID" value="MFI5677157.1"/>
    <property type="molecule type" value="Genomic_DNA"/>
</dbReference>
<organism evidence="2 3">
    <name type="scientific">Streptomyces cellulosae</name>
    <dbReference type="NCBI Taxonomy" id="1968"/>
    <lineage>
        <taxon>Bacteria</taxon>
        <taxon>Bacillati</taxon>
        <taxon>Actinomycetota</taxon>
        <taxon>Actinomycetes</taxon>
        <taxon>Kitasatosporales</taxon>
        <taxon>Streptomycetaceae</taxon>
        <taxon>Streptomyces</taxon>
    </lineage>
</organism>
<comment type="caution">
    <text evidence="2">The sequence shown here is derived from an EMBL/GenBank/DDBJ whole genome shotgun (WGS) entry which is preliminary data.</text>
</comment>
<keyword evidence="3" id="KW-1185">Reference proteome</keyword>
<protein>
    <submittedName>
        <fullName evidence="2">Uncharacterized protein</fullName>
    </submittedName>
</protein>
<feature type="compositionally biased region" description="Gly residues" evidence="1">
    <location>
        <begin position="40"/>
        <end position="52"/>
    </location>
</feature>